<keyword evidence="3 6" id="KW-0812">Transmembrane</keyword>
<dbReference type="EMBL" id="CP006272">
    <property type="protein sequence ID" value="AGZ43630.1"/>
    <property type="molecule type" value="Genomic_DNA"/>
</dbReference>
<dbReference type="NCBIfam" id="TIGR03954">
    <property type="entry name" value="integ_memb_HG"/>
    <property type="match status" value="1"/>
</dbReference>
<keyword evidence="4 6" id="KW-1133">Transmembrane helix</keyword>
<dbReference type="KEGG" id="afs:AFR_26845"/>
<evidence type="ECO:0000256" key="1">
    <source>
        <dbReference type="ARBA" id="ARBA00004651"/>
    </source>
</evidence>
<accession>U5W6M8</accession>
<dbReference type="STRING" id="1246995.AFR_26845"/>
<dbReference type="eggNOG" id="ENOG5032ZYK">
    <property type="taxonomic scope" value="Bacteria"/>
</dbReference>
<dbReference type="OrthoDB" id="3396203at2"/>
<keyword evidence="9" id="KW-1185">Reference proteome</keyword>
<evidence type="ECO:0000256" key="3">
    <source>
        <dbReference type="ARBA" id="ARBA00022692"/>
    </source>
</evidence>
<dbReference type="Proteomes" id="UP000017746">
    <property type="component" value="Chromosome"/>
</dbReference>
<name>U5W6M8_9ACTN</name>
<reference evidence="8 9" key="1">
    <citation type="journal article" date="2014" name="J. Biotechnol.">
        <title>Complete genome sequence of the actinobacterium Actinoplanes friuliensis HAG 010964, producer of the lipopeptide antibiotic friulimycin.</title>
        <authorList>
            <person name="Ruckert C."/>
            <person name="Szczepanowski R."/>
            <person name="Albersmeier A."/>
            <person name="Goesmann A."/>
            <person name="Fischer N."/>
            <person name="Steinkamper A."/>
            <person name="Puhler A."/>
            <person name="Biener R."/>
            <person name="Schwartz D."/>
            <person name="Kalinowski J."/>
        </authorList>
    </citation>
    <scope>NUCLEOTIDE SEQUENCE [LARGE SCALE GENOMIC DNA]</scope>
    <source>
        <strain evidence="8 9">DSM 7358</strain>
    </source>
</reference>
<evidence type="ECO:0000256" key="6">
    <source>
        <dbReference type="SAM" id="Phobius"/>
    </source>
</evidence>
<sequence>MRRIPALFAAVAIAEACSWAALLVGMFFKYVVVHNEIGVQIAGPIHGAFFMAYLAVTVIQARLAGWKWWVTLVALACSIPPFATIVFERWARSRGLIRIAAAEPATQS</sequence>
<evidence type="ECO:0000313" key="9">
    <source>
        <dbReference type="Proteomes" id="UP000017746"/>
    </source>
</evidence>
<keyword evidence="2" id="KW-1003">Cell membrane</keyword>
<evidence type="ECO:0000256" key="4">
    <source>
        <dbReference type="ARBA" id="ARBA00022989"/>
    </source>
</evidence>
<organism evidence="8 9">
    <name type="scientific">Actinoplanes friuliensis DSM 7358</name>
    <dbReference type="NCBI Taxonomy" id="1246995"/>
    <lineage>
        <taxon>Bacteria</taxon>
        <taxon>Bacillati</taxon>
        <taxon>Actinomycetota</taxon>
        <taxon>Actinomycetes</taxon>
        <taxon>Micromonosporales</taxon>
        <taxon>Micromonosporaceae</taxon>
        <taxon>Actinoplanes</taxon>
    </lineage>
</organism>
<evidence type="ECO:0000259" key="7">
    <source>
        <dbReference type="Pfam" id="PF12823"/>
    </source>
</evidence>
<feature type="transmembrane region" description="Helical" evidence="6">
    <location>
        <begin position="7"/>
        <end position="31"/>
    </location>
</feature>
<dbReference type="PATRIC" id="fig|1246995.3.peg.5440"/>
<evidence type="ECO:0000256" key="5">
    <source>
        <dbReference type="ARBA" id="ARBA00023136"/>
    </source>
</evidence>
<dbReference type="RefSeq" id="WP_023364516.1">
    <property type="nucleotide sequence ID" value="NC_022657.1"/>
</dbReference>
<feature type="transmembrane region" description="Helical" evidence="6">
    <location>
        <begin position="68"/>
        <end position="87"/>
    </location>
</feature>
<feature type="transmembrane region" description="Helical" evidence="6">
    <location>
        <begin position="37"/>
        <end position="56"/>
    </location>
</feature>
<dbReference type="InterPro" id="IPR023845">
    <property type="entry name" value="DUF3817_TM"/>
</dbReference>
<dbReference type="PANTHER" id="PTHR40077:SF1">
    <property type="entry name" value="MEMBRANE PROTEIN"/>
    <property type="match status" value="1"/>
</dbReference>
<dbReference type="Pfam" id="PF12823">
    <property type="entry name" value="DUF3817"/>
    <property type="match status" value="1"/>
</dbReference>
<dbReference type="GO" id="GO:0005886">
    <property type="term" value="C:plasma membrane"/>
    <property type="evidence" value="ECO:0007669"/>
    <property type="project" value="UniProtKB-SubCell"/>
</dbReference>
<dbReference type="PANTHER" id="PTHR40077">
    <property type="entry name" value="MEMBRANE PROTEIN-RELATED"/>
    <property type="match status" value="1"/>
</dbReference>
<comment type="subcellular location">
    <subcellularLocation>
        <location evidence="1">Cell membrane</location>
        <topology evidence="1">Multi-pass membrane protein</topology>
    </subcellularLocation>
</comment>
<gene>
    <name evidence="8" type="ORF">AFR_26845</name>
</gene>
<protein>
    <submittedName>
        <fullName evidence="8">DnaJ domain-containing protein</fullName>
    </submittedName>
</protein>
<feature type="domain" description="DUF3817" evidence="7">
    <location>
        <begin position="7"/>
        <end position="92"/>
    </location>
</feature>
<dbReference type="HOGENOM" id="CLU_120964_2_1_11"/>
<dbReference type="AlphaFoldDB" id="U5W6M8"/>
<keyword evidence="5 6" id="KW-0472">Membrane</keyword>
<proteinExistence type="predicted"/>
<evidence type="ECO:0000313" key="8">
    <source>
        <dbReference type="EMBL" id="AGZ43630.1"/>
    </source>
</evidence>
<evidence type="ECO:0000256" key="2">
    <source>
        <dbReference type="ARBA" id="ARBA00022475"/>
    </source>
</evidence>